<reference evidence="5 6" key="1">
    <citation type="submission" date="2016-10" db="EMBL/GenBank/DDBJ databases">
        <authorList>
            <person name="de Groot N.N."/>
        </authorList>
    </citation>
    <scope>NUCLEOTIDE SEQUENCE [LARGE SCALE GENOMIC DNA]</scope>
    <source>
        <strain>J11</strain>
        <strain evidence="6">PG 39</strain>
    </source>
</reference>
<dbReference type="CDD" id="cd03230">
    <property type="entry name" value="ABC_DR_subfamily_A"/>
    <property type="match status" value="1"/>
</dbReference>
<evidence type="ECO:0000313" key="6">
    <source>
        <dbReference type="Proteomes" id="UP000199065"/>
    </source>
</evidence>
<evidence type="ECO:0000256" key="2">
    <source>
        <dbReference type="ARBA" id="ARBA00022741"/>
    </source>
</evidence>
<evidence type="ECO:0000313" key="5">
    <source>
        <dbReference type="EMBL" id="SFG62858.1"/>
    </source>
</evidence>
<evidence type="ECO:0000256" key="1">
    <source>
        <dbReference type="ARBA" id="ARBA00022448"/>
    </source>
</evidence>
<evidence type="ECO:0000259" key="4">
    <source>
        <dbReference type="PROSITE" id="PS50893"/>
    </source>
</evidence>
<organism evidence="5 6">
    <name type="scientific">Corynebacterium spheniscorum</name>
    <dbReference type="NCBI Taxonomy" id="185761"/>
    <lineage>
        <taxon>Bacteria</taxon>
        <taxon>Bacillati</taxon>
        <taxon>Actinomycetota</taxon>
        <taxon>Actinomycetes</taxon>
        <taxon>Mycobacteriales</taxon>
        <taxon>Corynebacteriaceae</taxon>
        <taxon>Corynebacterium</taxon>
    </lineage>
</organism>
<gene>
    <name evidence="5" type="ORF">SAMN05660282_01434</name>
</gene>
<keyword evidence="3 5" id="KW-0067">ATP-binding</keyword>
<dbReference type="InterPro" id="IPR003439">
    <property type="entry name" value="ABC_transporter-like_ATP-bd"/>
</dbReference>
<proteinExistence type="predicted"/>
<dbReference type="AlphaFoldDB" id="A0A1I2TDC7"/>
<name>A0A1I2TDC7_9CORY</name>
<dbReference type="GO" id="GO:0005524">
    <property type="term" value="F:ATP binding"/>
    <property type="evidence" value="ECO:0007669"/>
    <property type="project" value="UniProtKB-KW"/>
</dbReference>
<dbReference type="SUPFAM" id="SSF52540">
    <property type="entry name" value="P-loop containing nucleoside triphosphate hydrolases"/>
    <property type="match status" value="1"/>
</dbReference>
<accession>A0A1I2TDC7</accession>
<dbReference type="PANTHER" id="PTHR42939">
    <property type="entry name" value="ABC TRANSPORTER ATP-BINDING PROTEIN ALBC-RELATED"/>
    <property type="match status" value="1"/>
</dbReference>
<dbReference type="STRING" id="185761.SAMN05660282_01434"/>
<evidence type="ECO:0000256" key="3">
    <source>
        <dbReference type="ARBA" id="ARBA00022840"/>
    </source>
</evidence>
<dbReference type="Proteomes" id="UP000199065">
    <property type="component" value="Unassembled WGS sequence"/>
</dbReference>
<dbReference type="SMART" id="SM00382">
    <property type="entry name" value="AAA"/>
    <property type="match status" value="1"/>
</dbReference>
<dbReference type="GO" id="GO:0016887">
    <property type="term" value="F:ATP hydrolysis activity"/>
    <property type="evidence" value="ECO:0007669"/>
    <property type="project" value="InterPro"/>
</dbReference>
<dbReference type="Gene3D" id="3.40.50.300">
    <property type="entry name" value="P-loop containing nucleotide triphosphate hydrolases"/>
    <property type="match status" value="1"/>
</dbReference>
<dbReference type="OrthoDB" id="9804819at2"/>
<dbReference type="PROSITE" id="PS50893">
    <property type="entry name" value="ABC_TRANSPORTER_2"/>
    <property type="match status" value="1"/>
</dbReference>
<protein>
    <submittedName>
        <fullName evidence="5">ABC-2 type transport system ATP-binding protein</fullName>
    </submittedName>
</protein>
<dbReference type="RefSeq" id="WP_092285897.1">
    <property type="nucleotide sequence ID" value="NZ_FOPJ01000008.1"/>
</dbReference>
<keyword evidence="2" id="KW-0547">Nucleotide-binding</keyword>
<dbReference type="InterPro" id="IPR003593">
    <property type="entry name" value="AAA+_ATPase"/>
</dbReference>
<keyword evidence="6" id="KW-1185">Reference proteome</keyword>
<keyword evidence="1" id="KW-0813">Transport</keyword>
<dbReference type="PANTHER" id="PTHR42939:SF3">
    <property type="entry name" value="ABC TRANSPORTER ATP-BINDING COMPONENT"/>
    <property type="match status" value="1"/>
</dbReference>
<sequence>MNSIAISGLMKSYPSFTLGPIDFNVPQGAIVGFVGENGAGKSTTLRLILGLAIPDAGNISVLGERADLSNPAPRERIGVVFDDISLPGSFTVANANRFGKRLYKQWDERTFADYCQRFNLPTSKKISELSRGMRMKLGLATALSHEAELLIFDEATSGLDPVIRDEILDIMLEFIQDPSHSILFSSHIVSDIDKAADYIAFIHEGKLKFMEQKDELLDSWRLVSLTNDQADQVEPTQVLGRRRHDFGQELIIRSEAVPARAQASRPTVEDIMVYTIKGEHR</sequence>
<dbReference type="EMBL" id="FOPJ01000008">
    <property type="protein sequence ID" value="SFG62858.1"/>
    <property type="molecule type" value="Genomic_DNA"/>
</dbReference>
<dbReference type="Pfam" id="PF00005">
    <property type="entry name" value="ABC_tran"/>
    <property type="match status" value="1"/>
</dbReference>
<dbReference type="InterPro" id="IPR027417">
    <property type="entry name" value="P-loop_NTPase"/>
</dbReference>
<dbReference type="InterPro" id="IPR051782">
    <property type="entry name" value="ABC_Transporter_VariousFunc"/>
</dbReference>
<feature type="domain" description="ABC transporter" evidence="4">
    <location>
        <begin position="1"/>
        <end position="229"/>
    </location>
</feature>